<feature type="compositionally biased region" description="Basic and acidic residues" evidence="5">
    <location>
        <begin position="287"/>
        <end position="301"/>
    </location>
</feature>
<gene>
    <name evidence="7" type="ORF">PAC_11505</name>
</gene>
<keyword evidence="3 6" id="KW-1133">Transmembrane helix</keyword>
<keyword evidence="4 6" id="KW-0472">Membrane</keyword>
<sequence length="310" mass="33468">MGGRLPARFRQAHSDSRRRYLVRQARNWECVGGTTTLTAHGCSTALNAGEVLTSVWLAPQPTPSITMDLPDARDLTTWTVPTDTSAVCDGIPVLWQSTDVQILALLGITPTSSSSSPTTSSPLTTPTSTSSTSSASTPSGSSLSTRAKAAIGVTIPLALIALIAGIFVFFRRRNSRSSHIHHELPASAESDSGNWTHLSFLKHGNKHKENELDSTRVFEADAGNQIVEIGDGRDHVFEMPDTSSIREGKKDTRKRKGSSDELGIELQRRKEIKGGNDVHDLSTPGQEHSRGNSELEIDSTRESAPPSYTI</sequence>
<organism evidence="7 8">
    <name type="scientific">Phialocephala subalpina</name>
    <dbReference type="NCBI Taxonomy" id="576137"/>
    <lineage>
        <taxon>Eukaryota</taxon>
        <taxon>Fungi</taxon>
        <taxon>Dikarya</taxon>
        <taxon>Ascomycota</taxon>
        <taxon>Pezizomycotina</taxon>
        <taxon>Leotiomycetes</taxon>
        <taxon>Helotiales</taxon>
        <taxon>Mollisiaceae</taxon>
        <taxon>Phialocephala</taxon>
        <taxon>Phialocephala fortinii species complex</taxon>
    </lineage>
</organism>
<dbReference type="PANTHER" id="PTHR15549">
    <property type="entry name" value="PAIRED IMMUNOGLOBULIN-LIKE TYPE 2 RECEPTOR"/>
    <property type="match status" value="1"/>
</dbReference>
<feature type="region of interest" description="Disordered" evidence="5">
    <location>
        <begin position="235"/>
        <end position="310"/>
    </location>
</feature>
<comment type="subcellular location">
    <subcellularLocation>
        <location evidence="1">Membrane</location>
        <topology evidence="1">Single-pass membrane protein</topology>
    </subcellularLocation>
</comment>
<keyword evidence="8" id="KW-1185">Reference proteome</keyword>
<evidence type="ECO:0000313" key="7">
    <source>
        <dbReference type="EMBL" id="CZR61608.1"/>
    </source>
</evidence>
<name>A0A1L7X992_9HELO</name>
<dbReference type="AlphaFoldDB" id="A0A1L7X992"/>
<reference evidence="7 8" key="1">
    <citation type="submission" date="2016-03" db="EMBL/GenBank/DDBJ databases">
        <authorList>
            <person name="Ploux O."/>
        </authorList>
    </citation>
    <scope>NUCLEOTIDE SEQUENCE [LARGE SCALE GENOMIC DNA]</scope>
    <source>
        <strain evidence="7 8">UAMH 11012</strain>
    </source>
</reference>
<dbReference type="PANTHER" id="PTHR15549:SF30">
    <property type="entry name" value="MID2 DOMAIN-CONTAINING PROTEIN"/>
    <property type="match status" value="1"/>
</dbReference>
<evidence type="ECO:0000256" key="6">
    <source>
        <dbReference type="SAM" id="Phobius"/>
    </source>
</evidence>
<dbReference type="GO" id="GO:0071944">
    <property type="term" value="C:cell periphery"/>
    <property type="evidence" value="ECO:0007669"/>
    <property type="project" value="UniProtKB-ARBA"/>
</dbReference>
<accession>A0A1L7X992</accession>
<evidence type="ECO:0000256" key="4">
    <source>
        <dbReference type="ARBA" id="ARBA00023136"/>
    </source>
</evidence>
<evidence type="ECO:0008006" key="9">
    <source>
        <dbReference type="Google" id="ProtNLM"/>
    </source>
</evidence>
<evidence type="ECO:0000256" key="3">
    <source>
        <dbReference type="ARBA" id="ARBA00022989"/>
    </source>
</evidence>
<dbReference type="GO" id="GO:0016020">
    <property type="term" value="C:membrane"/>
    <property type="evidence" value="ECO:0007669"/>
    <property type="project" value="UniProtKB-SubCell"/>
</dbReference>
<evidence type="ECO:0000256" key="5">
    <source>
        <dbReference type="SAM" id="MobiDB-lite"/>
    </source>
</evidence>
<dbReference type="Proteomes" id="UP000184330">
    <property type="component" value="Unassembled WGS sequence"/>
</dbReference>
<feature type="transmembrane region" description="Helical" evidence="6">
    <location>
        <begin position="149"/>
        <end position="170"/>
    </location>
</feature>
<evidence type="ECO:0000256" key="2">
    <source>
        <dbReference type="ARBA" id="ARBA00022692"/>
    </source>
</evidence>
<dbReference type="EMBL" id="FJOG01000018">
    <property type="protein sequence ID" value="CZR61608.1"/>
    <property type="molecule type" value="Genomic_DNA"/>
</dbReference>
<feature type="compositionally biased region" description="Basic and acidic residues" evidence="5">
    <location>
        <begin position="235"/>
        <end position="250"/>
    </location>
</feature>
<protein>
    <recommendedName>
        <fullName evidence="9">Mid2 domain-containing protein</fullName>
    </recommendedName>
</protein>
<evidence type="ECO:0000313" key="8">
    <source>
        <dbReference type="Proteomes" id="UP000184330"/>
    </source>
</evidence>
<dbReference type="InterPro" id="IPR051694">
    <property type="entry name" value="Immunoregulatory_rcpt-like"/>
</dbReference>
<feature type="region of interest" description="Disordered" evidence="5">
    <location>
        <begin position="110"/>
        <end position="143"/>
    </location>
</feature>
<evidence type="ECO:0000256" key="1">
    <source>
        <dbReference type="ARBA" id="ARBA00004167"/>
    </source>
</evidence>
<proteinExistence type="predicted"/>
<keyword evidence="2 6" id="KW-0812">Transmembrane</keyword>
<feature type="compositionally biased region" description="Basic and acidic residues" evidence="5">
    <location>
        <begin position="266"/>
        <end position="280"/>
    </location>
</feature>
<dbReference type="OrthoDB" id="3553448at2759"/>